<accession>A0A1S6HMU9</accession>
<feature type="domain" description="Peptidase S49 N-terminal proteobacteria" evidence="13">
    <location>
        <begin position="2"/>
        <end position="153"/>
    </location>
</feature>
<dbReference type="RefSeq" id="WP_077752094.1">
    <property type="nucleotide sequence ID" value="NZ_CP014782.1"/>
</dbReference>
<dbReference type="InterPro" id="IPR013703">
    <property type="entry name" value="Peptidase_S49_N_proteobac"/>
</dbReference>
<dbReference type="InterPro" id="IPR029045">
    <property type="entry name" value="ClpP/crotonase-like_dom_sf"/>
</dbReference>
<keyword evidence="15" id="KW-1185">Reference proteome</keyword>
<protein>
    <submittedName>
        <fullName evidence="14">Inner membrane peptidase</fullName>
        <ecNumber evidence="14">3.4.21.-</ecNumber>
    </submittedName>
</protein>
<dbReference type="PANTHER" id="PTHR42987">
    <property type="entry name" value="PEPTIDASE S49"/>
    <property type="match status" value="1"/>
</dbReference>
<reference evidence="14 15" key="1">
    <citation type="submission" date="2016-03" db="EMBL/GenBank/DDBJ databases">
        <title>Complete genome sequence of Shewanella psychrophila WP2, a deep sea bacterium isolated from west Pacific sediment.</title>
        <authorList>
            <person name="Xu G."/>
            <person name="Jian H."/>
        </authorList>
    </citation>
    <scope>NUCLEOTIDE SEQUENCE [LARGE SCALE GENOMIC DNA]</scope>
    <source>
        <strain evidence="14 15">WP2</strain>
    </source>
</reference>
<dbReference type="Gene3D" id="3.90.226.10">
    <property type="entry name" value="2-enoyl-CoA Hydratase, Chain A, domain 1"/>
    <property type="match status" value="1"/>
</dbReference>
<dbReference type="GO" id="GO:0004252">
    <property type="term" value="F:serine-type endopeptidase activity"/>
    <property type="evidence" value="ECO:0007669"/>
    <property type="project" value="InterPro"/>
</dbReference>
<dbReference type="OrthoDB" id="5614232at2"/>
<keyword evidence="10" id="KW-0175">Coiled coil</keyword>
<comment type="similarity">
    <text evidence="2">Belongs to the peptidase S49 family.</text>
</comment>
<proteinExistence type="inferred from homology"/>
<evidence type="ECO:0000313" key="15">
    <source>
        <dbReference type="Proteomes" id="UP000189545"/>
    </source>
</evidence>
<evidence type="ECO:0000256" key="3">
    <source>
        <dbReference type="ARBA" id="ARBA00022475"/>
    </source>
</evidence>
<dbReference type="NCBIfam" id="NF008745">
    <property type="entry name" value="PRK11778.1"/>
    <property type="match status" value="1"/>
</dbReference>
<name>A0A1S6HMU9_9GAMM</name>
<dbReference type="Proteomes" id="UP000189545">
    <property type="component" value="Chromosome"/>
</dbReference>
<keyword evidence="4" id="KW-0645">Protease</keyword>
<evidence type="ECO:0000259" key="12">
    <source>
        <dbReference type="Pfam" id="PF01343"/>
    </source>
</evidence>
<keyword evidence="3" id="KW-1003">Cell membrane</keyword>
<keyword evidence="9 11" id="KW-0472">Membrane</keyword>
<keyword evidence="8 11" id="KW-1133">Transmembrane helix</keyword>
<dbReference type="EMBL" id="CP014782">
    <property type="protein sequence ID" value="AQS36847.1"/>
    <property type="molecule type" value="Genomic_DNA"/>
</dbReference>
<comment type="subcellular location">
    <subcellularLocation>
        <location evidence="1">Cell membrane</location>
    </subcellularLocation>
</comment>
<feature type="coiled-coil region" evidence="10">
    <location>
        <begin position="44"/>
        <end position="95"/>
    </location>
</feature>
<gene>
    <name evidence="14" type="ORF">Sps_01682</name>
</gene>
<dbReference type="AlphaFoldDB" id="A0A1S6HMU9"/>
<evidence type="ECO:0000256" key="7">
    <source>
        <dbReference type="ARBA" id="ARBA00022825"/>
    </source>
</evidence>
<sequence length="343" mass="38120">MEFLYEYGLFFAKAITIVLSIIAVVVVVLASAIKQKGGKGELLLTNLSEDLKNLKHDLKEELLSKKQFKAYEKQLKADEKAKEKAEKQQDEEALEPRVFVVDFKGSIDASEVASLREEISAILAIAEQGDEVIVNVESGGGMVHGYGLASSQLDRLRQADIHLTICVDKVAASGGYMMACVANKVYAAPFAIVGSIGVVAQIPNFNKLLKKHDIDYEQHTAGNFKRTLTLFGENTDEGRAKFQIELEETHVLFKQFIAKYRPELDLDKVATGEHWYGQQAIELGLIDAISTSDDVVMKLAKERTVIKVRYQLKKKFADKIAHGASLSFNAIFNRLAEKNQHLS</sequence>
<dbReference type="InterPro" id="IPR002142">
    <property type="entry name" value="Peptidase_S49"/>
</dbReference>
<dbReference type="Pfam" id="PF08496">
    <property type="entry name" value="Peptidase_S49_N"/>
    <property type="match status" value="1"/>
</dbReference>
<evidence type="ECO:0000256" key="10">
    <source>
        <dbReference type="SAM" id="Coils"/>
    </source>
</evidence>
<evidence type="ECO:0000256" key="1">
    <source>
        <dbReference type="ARBA" id="ARBA00004236"/>
    </source>
</evidence>
<dbReference type="GO" id="GO:0005886">
    <property type="term" value="C:plasma membrane"/>
    <property type="evidence" value="ECO:0007669"/>
    <property type="project" value="UniProtKB-SubCell"/>
</dbReference>
<dbReference type="Pfam" id="PF01343">
    <property type="entry name" value="Peptidase_S49"/>
    <property type="match status" value="1"/>
</dbReference>
<evidence type="ECO:0000256" key="11">
    <source>
        <dbReference type="SAM" id="Phobius"/>
    </source>
</evidence>
<dbReference type="KEGG" id="spsw:Sps_01682"/>
<evidence type="ECO:0000256" key="9">
    <source>
        <dbReference type="ARBA" id="ARBA00023136"/>
    </source>
</evidence>
<dbReference type="PANTHER" id="PTHR42987:SF4">
    <property type="entry name" value="PROTEASE SOHB-RELATED"/>
    <property type="match status" value="1"/>
</dbReference>
<keyword evidence="7" id="KW-0720">Serine protease</keyword>
<dbReference type="EC" id="3.4.21.-" evidence="14"/>
<evidence type="ECO:0000256" key="6">
    <source>
        <dbReference type="ARBA" id="ARBA00022801"/>
    </source>
</evidence>
<evidence type="ECO:0000259" key="13">
    <source>
        <dbReference type="Pfam" id="PF08496"/>
    </source>
</evidence>
<evidence type="ECO:0000256" key="5">
    <source>
        <dbReference type="ARBA" id="ARBA00022692"/>
    </source>
</evidence>
<dbReference type="SUPFAM" id="SSF52096">
    <property type="entry name" value="ClpP/crotonase"/>
    <property type="match status" value="1"/>
</dbReference>
<evidence type="ECO:0000256" key="8">
    <source>
        <dbReference type="ARBA" id="ARBA00022989"/>
    </source>
</evidence>
<keyword evidence="6 14" id="KW-0378">Hydrolase</keyword>
<dbReference type="Gene3D" id="6.20.330.10">
    <property type="match status" value="1"/>
</dbReference>
<evidence type="ECO:0000256" key="2">
    <source>
        <dbReference type="ARBA" id="ARBA00008683"/>
    </source>
</evidence>
<dbReference type="STRING" id="225848.Sps_01682"/>
<dbReference type="CDD" id="cd07023">
    <property type="entry name" value="S49_Sppa_N_C"/>
    <property type="match status" value="1"/>
</dbReference>
<organism evidence="14 15">
    <name type="scientific">Shewanella psychrophila</name>
    <dbReference type="NCBI Taxonomy" id="225848"/>
    <lineage>
        <taxon>Bacteria</taxon>
        <taxon>Pseudomonadati</taxon>
        <taxon>Pseudomonadota</taxon>
        <taxon>Gammaproteobacteria</taxon>
        <taxon>Alteromonadales</taxon>
        <taxon>Shewanellaceae</taxon>
        <taxon>Shewanella</taxon>
    </lineage>
</organism>
<dbReference type="GO" id="GO:0006508">
    <property type="term" value="P:proteolysis"/>
    <property type="evidence" value="ECO:0007669"/>
    <property type="project" value="UniProtKB-KW"/>
</dbReference>
<feature type="domain" description="Peptidase S49" evidence="12">
    <location>
        <begin position="156"/>
        <end position="305"/>
    </location>
</feature>
<keyword evidence="5 11" id="KW-0812">Transmembrane</keyword>
<dbReference type="InterPro" id="IPR047272">
    <property type="entry name" value="S49_SppA_C"/>
</dbReference>
<evidence type="ECO:0000313" key="14">
    <source>
        <dbReference type="EMBL" id="AQS36847.1"/>
    </source>
</evidence>
<evidence type="ECO:0000256" key="4">
    <source>
        <dbReference type="ARBA" id="ARBA00022670"/>
    </source>
</evidence>
<feature type="transmembrane region" description="Helical" evidence="11">
    <location>
        <begin position="12"/>
        <end position="33"/>
    </location>
</feature>